<dbReference type="RefSeq" id="WP_068480045.1">
    <property type="nucleotide sequence ID" value="NZ_CP018760.1"/>
</dbReference>
<keyword evidence="2" id="KW-1185">Reference proteome</keyword>
<dbReference type="EMBL" id="LZFP01000001">
    <property type="protein sequence ID" value="OBR41816.1"/>
    <property type="molecule type" value="Genomic_DNA"/>
</dbReference>
<dbReference type="InterPro" id="IPR050238">
    <property type="entry name" value="DNA_Rep/Repair_Clamp_Loader"/>
</dbReference>
<dbReference type="OrthoDB" id="9811073at2"/>
<evidence type="ECO:0000313" key="2">
    <source>
        <dbReference type="Proteomes" id="UP000092164"/>
    </source>
</evidence>
<sequence length="386" mass="44078">MLFKEILGLSHIKNHLSSSADAGRIPHAQLFVGPEGCGLLPMALAYAQYIICQNTNSENVGDNEACNLKFKSFAHPDVHFAFPVANTDKVKAHAVSNHYMKEWREFILEQPYGNLFDWYRHIEIEKKQGQIGVDEAQDIVKKLYLKSYEGGYKIMVIWMAEKMNSAASNKLLKLIEEPPDKTIFLLLCEDEEQIIQTIKSRCQVVHFPPLAEDAIANALIEIGAAKPEAMRLAHEANGNFNKALDLLNNDSEDLVFENWFVQWVRSAFKAKGNKAAIHELLLWSEEVAKTGRETQKNYLNYCITVMRQALMINYGAEELAYLKIHADGFQLKKFAPFVHENNIIDITKELEDAIYHVERNGNSKIIFTDLSIKLTRLLHRKKSELK</sequence>
<comment type="caution">
    <text evidence="1">The sequence shown here is derived from an EMBL/GenBank/DDBJ whole genome shotgun (WGS) entry which is preliminary data.</text>
</comment>
<evidence type="ECO:0000313" key="1">
    <source>
        <dbReference type="EMBL" id="OBR41816.1"/>
    </source>
</evidence>
<proteinExistence type="predicted"/>
<dbReference type="SUPFAM" id="SSF52540">
    <property type="entry name" value="P-loop containing nucleoside triphosphate hydrolases"/>
    <property type="match status" value="1"/>
</dbReference>
<protein>
    <submittedName>
        <fullName evidence="1">DNA polymerase III subunit delta</fullName>
    </submittedName>
</protein>
<dbReference type="GO" id="GO:0006261">
    <property type="term" value="P:DNA-templated DNA replication"/>
    <property type="evidence" value="ECO:0007669"/>
    <property type="project" value="TreeGrafter"/>
</dbReference>
<dbReference type="Pfam" id="PF13177">
    <property type="entry name" value="DNA_pol3_delta2"/>
    <property type="match status" value="1"/>
</dbReference>
<dbReference type="Proteomes" id="UP000092164">
    <property type="component" value="Unassembled WGS sequence"/>
</dbReference>
<reference evidence="2" key="1">
    <citation type="submission" date="2016-06" db="EMBL/GenBank/DDBJ databases">
        <authorList>
            <person name="Zhan P."/>
        </authorList>
    </citation>
    <scope>NUCLEOTIDE SEQUENCE [LARGE SCALE GENOMIC DNA]</scope>
    <source>
        <strain evidence="2">T28</strain>
    </source>
</reference>
<gene>
    <name evidence="1" type="ORF">A9200_00035</name>
</gene>
<dbReference type="PANTHER" id="PTHR11669">
    <property type="entry name" value="REPLICATION FACTOR C / DNA POLYMERASE III GAMMA-TAU SUBUNIT"/>
    <property type="match status" value="1"/>
</dbReference>
<dbReference type="InterPro" id="IPR027417">
    <property type="entry name" value="P-loop_NTPase"/>
</dbReference>
<accession>A0A1B7ZE25</accession>
<organism evidence="1 2">
    <name type="scientific">Maribacter hydrothermalis</name>
    <dbReference type="NCBI Taxonomy" id="1836467"/>
    <lineage>
        <taxon>Bacteria</taxon>
        <taxon>Pseudomonadati</taxon>
        <taxon>Bacteroidota</taxon>
        <taxon>Flavobacteriia</taxon>
        <taxon>Flavobacteriales</taxon>
        <taxon>Flavobacteriaceae</taxon>
        <taxon>Maribacter</taxon>
    </lineage>
</organism>
<dbReference type="AlphaFoldDB" id="A0A1B7ZE25"/>
<dbReference type="Gene3D" id="3.40.50.300">
    <property type="entry name" value="P-loop containing nucleotide triphosphate hydrolases"/>
    <property type="match status" value="1"/>
</dbReference>
<dbReference type="KEGG" id="mart:BTR34_08385"/>
<dbReference type="STRING" id="1836467.BTR34_08385"/>
<name>A0A1B7ZE25_9FLAO</name>
<dbReference type="PANTHER" id="PTHR11669:SF8">
    <property type="entry name" value="DNA POLYMERASE III SUBUNIT DELTA"/>
    <property type="match status" value="1"/>
</dbReference>